<gene>
    <name evidence="16" type="ORF">RHS03_01285</name>
</gene>
<evidence type="ECO:0000256" key="2">
    <source>
        <dbReference type="ARBA" id="ARBA00010624"/>
    </source>
</evidence>
<evidence type="ECO:0000256" key="3">
    <source>
        <dbReference type="ARBA" id="ARBA00018311"/>
    </source>
</evidence>
<feature type="domain" description="Pre-mRNA 3'-end-processing endonuclease polyadenylation factor C-term" evidence="15">
    <location>
        <begin position="529"/>
        <end position="804"/>
    </location>
</feature>
<evidence type="ECO:0000259" key="15">
    <source>
        <dbReference type="SMART" id="SM01098"/>
    </source>
</evidence>
<dbReference type="Gene3D" id="3.60.15.10">
    <property type="entry name" value="Ribonuclease Z/Hydroxyacylglutathione hydrolase-like"/>
    <property type="match status" value="1"/>
</dbReference>
<dbReference type="GO" id="GO:0003723">
    <property type="term" value="F:RNA binding"/>
    <property type="evidence" value="ECO:0007669"/>
    <property type="project" value="TreeGrafter"/>
</dbReference>
<dbReference type="Pfam" id="PF16661">
    <property type="entry name" value="Lactamase_B_6"/>
    <property type="match status" value="1"/>
</dbReference>
<dbReference type="InterPro" id="IPR036866">
    <property type="entry name" value="RibonucZ/Hydroxyglut_hydro"/>
</dbReference>
<evidence type="ECO:0000256" key="7">
    <source>
        <dbReference type="ARBA" id="ARBA00022801"/>
    </source>
</evidence>
<proteinExistence type="inferred from homology"/>
<dbReference type="SMART" id="SM01027">
    <property type="entry name" value="Beta-Casp"/>
    <property type="match status" value="1"/>
</dbReference>
<dbReference type="AlphaFoldDB" id="A0A8H7LXV5"/>
<sequence>MVTYKRPLGHVGSGRGRNLNKIQFTSHDHDRYYKCKANEKKNMNDADSPILSLTMLGAGQEVGRSCCVIKYRGKTVVCDAGVHPAHSGLASLPFVDELDWSTVDAILVTHFHLDHAASLTYVMEKTNFKEGKGKVYMTHPTKAVYKYIMQDFVRMATTGNESLYTPLDVSLSLSHIIPISAHQLISPTPGLSFTPYHAGHVLGACMFLIDIAGLQILYTGDYSREEDRHLVRAELPPIRPDLLIVESTYGVQGHEARESREARFTSSVHTIVKRGGHVLLPVFALGRAQELLLILDEYWAAHPELHGVPVYYASNLARKCMAVYQTYIHTMNSHIRSRFARKDNPFVFKHISHLPATRGWERKIAEAGPCVILASPGFMSSGPSRELLELWAPDAKNGVIITGYSIEGTMARDIILEPDEIKPYRSDGPDGNKMIPRRLSVEYISFSAHVDGPQNTEFIEAVGARHVILVHGEQTAMGRLRGSLQARYKDRDEDVKVHTPKNLETLKLSFRGERVAKAIGSLATPLPSVGSTLSGLLISKDYSYTLLSTKDLRDFTGLSLSTVTQKQRVPLTVGWALVRYHLEGMFGTVKEGQDEEGLPVLRVMNAVDVKLASEQELVLEWISGSSSDMIADAAVALVLGIDRSPASVKLTSHPHSHPHSHDPTTTDPEKHSAERLQHVVEFLEAHFGDVEFVDPSQQGDVSMSETADTKTEMEVESKHEAGDAKLENVDEETKDLDMDDAEGDQDYKRPNRMPIPLGPHLLVKVDNYEARVSIPSMAVSCDYDPLRRRVNAVLEMAVATIDTLADSYEVTGQNEVSVQAIREDTKEMMIESSA</sequence>
<dbReference type="InterPro" id="IPR021718">
    <property type="entry name" value="CPSF73-100_C"/>
</dbReference>
<comment type="subcellular location">
    <subcellularLocation>
        <location evidence="1">Nucleus</location>
    </subcellularLocation>
</comment>
<evidence type="ECO:0000256" key="5">
    <source>
        <dbReference type="ARBA" id="ARBA00022722"/>
    </source>
</evidence>
<evidence type="ECO:0000259" key="13">
    <source>
        <dbReference type="SMART" id="SM00849"/>
    </source>
</evidence>
<evidence type="ECO:0000256" key="9">
    <source>
        <dbReference type="ARBA" id="ARBA00032592"/>
    </source>
</evidence>
<dbReference type="FunFam" id="3.40.50.10890:FF:000001">
    <property type="entry name" value="Cleavage and polyadenylation specificity factor subunit 3"/>
    <property type="match status" value="1"/>
</dbReference>
<dbReference type="GO" id="GO:0006398">
    <property type="term" value="P:mRNA 3'-end processing by stem-loop binding and cleavage"/>
    <property type="evidence" value="ECO:0007669"/>
    <property type="project" value="TreeGrafter"/>
</dbReference>
<evidence type="ECO:0000256" key="6">
    <source>
        <dbReference type="ARBA" id="ARBA00022759"/>
    </source>
</evidence>
<evidence type="ECO:0000256" key="8">
    <source>
        <dbReference type="ARBA" id="ARBA00023242"/>
    </source>
</evidence>
<dbReference type="GO" id="GO:0004521">
    <property type="term" value="F:RNA endonuclease activity"/>
    <property type="evidence" value="ECO:0007669"/>
    <property type="project" value="TreeGrafter"/>
</dbReference>
<dbReference type="SUPFAM" id="SSF56281">
    <property type="entry name" value="Metallo-hydrolase/oxidoreductase"/>
    <property type="match status" value="1"/>
</dbReference>
<dbReference type="GO" id="GO:0004534">
    <property type="term" value="F:5'-3' RNA exonuclease activity"/>
    <property type="evidence" value="ECO:0007669"/>
    <property type="project" value="TreeGrafter"/>
</dbReference>
<name>A0A8H7LXV5_9AGAM</name>
<feature type="region of interest" description="Disordered" evidence="12">
    <location>
        <begin position="648"/>
        <end position="673"/>
    </location>
</feature>
<accession>A0A8H7LXV5</accession>
<dbReference type="Pfam" id="PF10996">
    <property type="entry name" value="Beta-Casp"/>
    <property type="match status" value="1"/>
</dbReference>
<dbReference type="Proteomes" id="UP000602905">
    <property type="component" value="Unassembled WGS sequence"/>
</dbReference>
<keyword evidence="8" id="KW-0539">Nucleus</keyword>
<evidence type="ECO:0000256" key="12">
    <source>
        <dbReference type="SAM" id="MobiDB-lite"/>
    </source>
</evidence>
<keyword evidence="6" id="KW-0255">Endonuclease</keyword>
<keyword evidence="5" id="KW-0540">Nuclease</keyword>
<dbReference type="EMBL" id="JACYCD010000044">
    <property type="protein sequence ID" value="KAF8712188.1"/>
    <property type="molecule type" value="Genomic_DNA"/>
</dbReference>
<dbReference type="InterPro" id="IPR011108">
    <property type="entry name" value="RMMBL"/>
</dbReference>
<comment type="caution">
    <text evidence="16">The sequence shown here is derived from an EMBL/GenBank/DDBJ whole genome shotgun (WGS) entry which is preliminary data.</text>
</comment>
<dbReference type="PANTHER" id="PTHR11203">
    <property type="entry name" value="CLEAVAGE AND POLYADENYLATION SPECIFICITY FACTOR FAMILY MEMBER"/>
    <property type="match status" value="1"/>
</dbReference>
<evidence type="ECO:0000259" key="14">
    <source>
        <dbReference type="SMART" id="SM01027"/>
    </source>
</evidence>
<dbReference type="InterPro" id="IPR050698">
    <property type="entry name" value="MBL"/>
</dbReference>
<feature type="non-terminal residue" evidence="16">
    <location>
        <position position="834"/>
    </location>
</feature>
<evidence type="ECO:0000256" key="1">
    <source>
        <dbReference type="ARBA" id="ARBA00004123"/>
    </source>
</evidence>
<organism evidence="16 17">
    <name type="scientific">Rhizoctonia solani</name>
    <dbReference type="NCBI Taxonomy" id="456999"/>
    <lineage>
        <taxon>Eukaryota</taxon>
        <taxon>Fungi</taxon>
        <taxon>Dikarya</taxon>
        <taxon>Basidiomycota</taxon>
        <taxon>Agaricomycotina</taxon>
        <taxon>Agaricomycetes</taxon>
        <taxon>Cantharellales</taxon>
        <taxon>Ceratobasidiaceae</taxon>
        <taxon>Rhizoctonia</taxon>
    </lineage>
</organism>
<dbReference type="GO" id="GO:0005847">
    <property type="term" value="C:mRNA cleavage and polyadenylation specificity factor complex"/>
    <property type="evidence" value="ECO:0007669"/>
    <property type="project" value="TreeGrafter"/>
</dbReference>
<dbReference type="InterPro" id="IPR022712">
    <property type="entry name" value="Beta_Casp"/>
</dbReference>
<evidence type="ECO:0000256" key="10">
    <source>
        <dbReference type="ARBA" id="ARBA00069466"/>
    </source>
</evidence>
<dbReference type="SMART" id="SM00849">
    <property type="entry name" value="Lactamase_B"/>
    <property type="match status" value="1"/>
</dbReference>
<evidence type="ECO:0000313" key="17">
    <source>
        <dbReference type="Proteomes" id="UP000602905"/>
    </source>
</evidence>
<reference evidence="16" key="1">
    <citation type="submission" date="2020-09" db="EMBL/GenBank/DDBJ databases">
        <title>Comparative genome analyses of four rice-infecting Rhizoctonia solani isolates reveal extensive enrichment of homogalacturonan modification genes.</title>
        <authorList>
            <person name="Lee D.-Y."/>
            <person name="Jeon J."/>
            <person name="Kim K.-T."/>
            <person name="Cheong K."/>
            <person name="Song H."/>
            <person name="Choi G."/>
            <person name="Ko J."/>
            <person name="Opiyo S.O."/>
            <person name="Zuo S."/>
            <person name="Madhav S."/>
            <person name="Lee Y.-H."/>
            <person name="Wang G.-L."/>
        </authorList>
    </citation>
    <scope>NUCLEOTIDE SEQUENCE</scope>
    <source>
        <strain evidence="16">AG1-IA WGL</strain>
    </source>
</reference>
<dbReference type="Pfam" id="PF07521">
    <property type="entry name" value="RMMBL"/>
    <property type="match status" value="1"/>
</dbReference>
<evidence type="ECO:0000256" key="11">
    <source>
        <dbReference type="ARBA" id="ARBA00075008"/>
    </source>
</evidence>
<dbReference type="OrthoDB" id="10249535at2759"/>
<dbReference type="SMART" id="SM01098">
    <property type="entry name" value="CPSF73-100_C"/>
    <property type="match status" value="1"/>
</dbReference>
<evidence type="ECO:0000313" key="16">
    <source>
        <dbReference type="EMBL" id="KAF8712188.1"/>
    </source>
</evidence>
<evidence type="ECO:0000256" key="4">
    <source>
        <dbReference type="ARBA" id="ARBA00022664"/>
    </source>
</evidence>
<feature type="domain" description="Metallo-beta-lactamase" evidence="13">
    <location>
        <begin position="63"/>
        <end position="277"/>
    </location>
</feature>
<dbReference type="Pfam" id="PF11718">
    <property type="entry name" value="CPSF73-100_C"/>
    <property type="match status" value="1"/>
</dbReference>
<dbReference type="PANTHER" id="PTHR11203:SF11">
    <property type="entry name" value="CLEAVAGE AND POLYADENYLATION SPECIFICITY FACTOR SUBUNIT 3"/>
    <property type="match status" value="1"/>
</dbReference>
<comment type="similarity">
    <text evidence="2">Belongs to the metallo-beta-lactamase superfamily. RNA-metabolizing metallo-beta-lactamase-like family. CPSF2/YSH1 subfamily.</text>
</comment>
<keyword evidence="4" id="KW-0507">mRNA processing</keyword>
<dbReference type="InterPro" id="IPR001279">
    <property type="entry name" value="Metallo-B-lactamas"/>
</dbReference>
<keyword evidence="7" id="KW-0378">Hydrolase</keyword>
<feature type="domain" description="Beta-Casp" evidence="14">
    <location>
        <begin position="288"/>
        <end position="414"/>
    </location>
</feature>
<protein>
    <recommendedName>
        <fullName evidence="3">Endoribonuclease YSH1</fullName>
    </recommendedName>
    <alternativeName>
        <fullName evidence="10">Endoribonuclease ysh1</fullName>
    </alternativeName>
    <alternativeName>
        <fullName evidence="9 11">mRNA 3'-end-processing protein YSH1</fullName>
    </alternativeName>
</protein>
<dbReference type="Gene3D" id="3.40.50.10890">
    <property type="match status" value="1"/>
</dbReference>
<feature type="compositionally biased region" description="Basic and acidic residues" evidence="12">
    <location>
        <begin position="659"/>
        <end position="673"/>
    </location>
</feature>